<evidence type="ECO:0000313" key="3">
    <source>
        <dbReference type="EMBL" id="MES1922683.1"/>
    </source>
</evidence>
<dbReference type="Pfam" id="PF04811">
    <property type="entry name" value="Sec23_trunk"/>
    <property type="match status" value="1"/>
</dbReference>
<keyword evidence="1" id="KW-0813">Transport</keyword>
<dbReference type="EMBL" id="JBDODL010003413">
    <property type="protein sequence ID" value="MES1922683.1"/>
    <property type="molecule type" value="Genomic_DNA"/>
</dbReference>
<dbReference type="PANTHER" id="PTHR11141">
    <property type="entry name" value="PROTEIN TRANSPORT PROTEIN SEC23"/>
    <property type="match status" value="1"/>
</dbReference>
<keyword evidence="1" id="KW-0653">Protein transport</keyword>
<dbReference type="PANTHER" id="PTHR11141:SF0">
    <property type="entry name" value="PROTEIN TRANSPORT PROTEIN SEC23"/>
    <property type="match status" value="1"/>
</dbReference>
<keyword evidence="1" id="KW-0862">Zinc</keyword>
<keyword evidence="1" id="KW-0479">Metal-binding</keyword>
<gene>
    <name evidence="3" type="ORF">MHBO_004205</name>
</gene>
<evidence type="ECO:0000259" key="2">
    <source>
        <dbReference type="Pfam" id="PF04811"/>
    </source>
</evidence>
<proteinExistence type="inferred from homology"/>
<feature type="domain" description="Sec23/Sec24 trunk" evidence="2">
    <location>
        <begin position="5"/>
        <end position="118"/>
    </location>
</feature>
<name>A0ABV2ASN3_9EUKA</name>
<keyword evidence="1" id="KW-0963">Cytoplasm</keyword>
<keyword evidence="1" id="KW-0256">Endoplasmic reticulum</keyword>
<comment type="function">
    <text evidence="1">Component of the coat protein complex II (COPII) which promotes the formation of transport vesicles from the endoplasmic reticulum (ER). The coat has two main functions, the physical deformation of the endoplasmic reticulum membrane into vesicles and the selection of cargo molecules.</text>
</comment>
<dbReference type="InterPro" id="IPR037364">
    <property type="entry name" value="Sec23"/>
</dbReference>
<dbReference type="Gene3D" id="3.40.50.410">
    <property type="entry name" value="von Willebrand factor, type A domain"/>
    <property type="match status" value="1"/>
</dbReference>
<accession>A0ABV2ASN3</accession>
<dbReference type="InterPro" id="IPR006896">
    <property type="entry name" value="Sec23/24_trunk_dom"/>
</dbReference>
<reference evidence="3 4" key="1">
    <citation type="journal article" date="2024" name="BMC Biol.">
        <title>Comparative genomics of Ascetosporea gives new insight into the evolutionary basis for animal parasitism in Rhizaria.</title>
        <authorList>
            <person name="Hiltunen Thoren M."/>
            <person name="Onut-Brannstrom I."/>
            <person name="Alfjorden A."/>
            <person name="Peckova H."/>
            <person name="Swords F."/>
            <person name="Hooper C."/>
            <person name="Holzer A.S."/>
            <person name="Bass D."/>
            <person name="Burki F."/>
        </authorList>
    </citation>
    <scope>NUCLEOTIDE SEQUENCE [LARGE SCALE GENOMIC DNA]</scope>
    <source>
        <strain evidence="3">20-A016</strain>
    </source>
</reference>
<keyword evidence="1" id="KW-0968">Cytoplasmic vesicle</keyword>
<dbReference type="SUPFAM" id="SSF53300">
    <property type="entry name" value="vWA-like"/>
    <property type="match status" value="1"/>
</dbReference>
<evidence type="ECO:0000256" key="1">
    <source>
        <dbReference type="RuleBase" id="RU365030"/>
    </source>
</evidence>
<comment type="subcellular location">
    <subcellularLocation>
        <location evidence="1">Cytoplasmic vesicle</location>
        <location evidence="1">COPII-coated vesicle membrane</location>
        <topology evidence="1">Peripheral membrane protein</topology>
        <orientation evidence="1">Cytoplasmic side</orientation>
    </subcellularLocation>
    <subcellularLocation>
        <location evidence="1">Endoplasmic reticulum membrane</location>
        <topology evidence="1">Peripheral membrane protein</topology>
        <orientation evidence="1">Cytoplasmic side</orientation>
    </subcellularLocation>
</comment>
<dbReference type="Proteomes" id="UP001439008">
    <property type="component" value="Unassembled WGS sequence"/>
</dbReference>
<dbReference type="InterPro" id="IPR036465">
    <property type="entry name" value="vWFA_dom_sf"/>
</dbReference>
<keyword evidence="1" id="KW-0472">Membrane</keyword>
<comment type="similarity">
    <text evidence="1">Belongs to the SEC23/SEC24 family. SEC23 subfamily.</text>
</comment>
<keyword evidence="4" id="KW-1185">Reference proteome</keyword>
<comment type="caution">
    <text evidence="3">The sequence shown here is derived from an EMBL/GenBank/DDBJ whole genome shotgun (WGS) entry which is preliminary data.</text>
</comment>
<evidence type="ECO:0000313" key="4">
    <source>
        <dbReference type="Proteomes" id="UP001439008"/>
    </source>
</evidence>
<organism evidence="3 4">
    <name type="scientific">Bonamia ostreae</name>
    <dbReference type="NCBI Taxonomy" id="126728"/>
    <lineage>
        <taxon>Eukaryota</taxon>
        <taxon>Sar</taxon>
        <taxon>Rhizaria</taxon>
        <taxon>Endomyxa</taxon>
        <taxon>Ascetosporea</taxon>
        <taxon>Haplosporida</taxon>
        <taxon>Bonamia</taxon>
    </lineage>
</organism>
<protein>
    <recommendedName>
        <fullName evidence="1">Protein transport protein SEC23</fullName>
    </recommendedName>
</protein>
<sequence>MSPAELEQLKDSLYQSFSLLPENALVGLITFGKHVYIHELGFSECSKCYAFSSAGEELKDKNRMRELLGFFPNSKETVMSRFLVPVEDCEFVLMTVLEELERDDSSINAKMRPSRCTGFNSKFRFFRLI</sequence>
<keyword evidence="1" id="KW-0931">ER-Golgi transport</keyword>